<evidence type="ECO:0000313" key="3">
    <source>
        <dbReference type="Proteomes" id="UP000247702"/>
    </source>
</evidence>
<dbReference type="AlphaFoldDB" id="A0A2Z6QEK4"/>
<dbReference type="PANTHER" id="PTHR45774:SF3">
    <property type="entry name" value="BTB (POZ) DOMAIN-CONTAINING 2B-RELATED"/>
    <property type="match status" value="1"/>
</dbReference>
<name>A0A2Z6QEK4_9GLOM</name>
<dbReference type="Gene3D" id="1.25.40.420">
    <property type="match status" value="1"/>
</dbReference>
<sequence>MFPAMTMTDISQPMAFDLVGGRSKTLNRSISEYFNKILSAESVKEGKYIIKEPNISPQIFYIILKYLYTDKVDIVNLSGTEILDFIIISDGLMLRKLTKFTEHFIIENHHQFLRNDPVGIIQTLYYCKAFINLLEFFMDKICSEPEILFNSDKFIQLSAPLLENILLRDDLNLNEIEIWEKLIKWGLAQEQSLDQDVSKWNKDDFNIFKRILYKFIPLIRFYEISSKDYFHKIKPYEKILSKKLRNNIIKKEDKYIKEVAYEFIFYIEITEIGI</sequence>
<proteinExistence type="predicted"/>
<dbReference type="InterPro" id="IPR000210">
    <property type="entry name" value="BTB/POZ_dom"/>
</dbReference>
<feature type="domain" description="BTB" evidence="1">
    <location>
        <begin position="31"/>
        <end position="76"/>
    </location>
</feature>
<dbReference type="Proteomes" id="UP000247702">
    <property type="component" value="Unassembled WGS sequence"/>
</dbReference>
<accession>A0A2Z6QEK4</accession>
<dbReference type="Pfam" id="PF00651">
    <property type="entry name" value="BTB"/>
    <property type="match status" value="1"/>
</dbReference>
<comment type="caution">
    <text evidence="2">The sequence shown here is derived from an EMBL/GenBank/DDBJ whole genome shotgun (WGS) entry which is preliminary data.</text>
</comment>
<organism evidence="2 3">
    <name type="scientific">Rhizophagus clarus</name>
    <dbReference type="NCBI Taxonomy" id="94130"/>
    <lineage>
        <taxon>Eukaryota</taxon>
        <taxon>Fungi</taxon>
        <taxon>Fungi incertae sedis</taxon>
        <taxon>Mucoromycota</taxon>
        <taxon>Glomeromycotina</taxon>
        <taxon>Glomeromycetes</taxon>
        <taxon>Glomerales</taxon>
        <taxon>Glomeraceae</taxon>
        <taxon>Rhizophagus</taxon>
    </lineage>
</organism>
<reference evidence="2 3" key="1">
    <citation type="submission" date="2017-11" db="EMBL/GenBank/DDBJ databases">
        <title>The genome of Rhizophagus clarus HR1 reveals common genetic basis of auxotrophy among arbuscular mycorrhizal fungi.</title>
        <authorList>
            <person name="Kobayashi Y."/>
        </authorList>
    </citation>
    <scope>NUCLEOTIDE SEQUENCE [LARGE SCALE GENOMIC DNA]</scope>
    <source>
        <strain evidence="2 3">HR1</strain>
    </source>
</reference>
<keyword evidence="3" id="KW-1185">Reference proteome</keyword>
<dbReference type="Gene3D" id="3.30.710.10">
    <property type="entry name" value="Potassium Channel Kv1.1, Chain A"/>
    <property type="match status" value="1"/>
</dbReference>
<dbReference type="InterPro" id="IPR011333">
    <property type="entry name" value="SKP1/BTB/POZ_sf"/>
</dbReference>
<gene>
    <name evidence="2" type="ORF">RclHR1_01450023</name>
</gene>
<evidence type="ECO:0000313" key="2">
    <source>
        <dbReference type="EMBL" id="GBB87995.1"/>
    </source>
</evidence>
<dbReference type="PROSITE" id="PS50097">
    <property type="entry name" value="BTB"/>
    <property type="match status" value="1"/>
</dbReference>
<dbReference type="SUPFAM" id="SSF54695">
    <property type="entry name" value="POZ domain"/>
    <property type="match status" value="1"/>
</dbReference>
<dbReference type="STRING" id="94130.A0A2Z6QEK4"/>
<protein>
    <recommendedName>
        <fullName evidence="1">BTB domain-containing protein</fullName>
    </recommendedName>
</protein>
<dbReference type="PANTHER" id="PTHR45774">
    <property type="entry name" value="BTB/POZ DOMAIN-CONTAINING"/>
    <property type="match status" value="1"/>
</dbReference>
<evidence type="ECO:0000259" key="1">
    <source>
        <dbReference type="PROSITE" id="PS50097"/>
    </source>
</evidence>
<dbReference type="EMBL" id="BEXD01000502">
    <property type="protein sequence ID" value="GBB87995.1"/>
    <property type="molecule type" value="Genomic_DNA"/>
</dbReference>